<dbReference type="Gene3D" id="3.40.33.10">
    <property type="entry name" value="CAP"/>
    <property type="match status" value="1"/>
</dbReference>
<dbReference type="PANTHER" id="PTHR31157:SF1">
    <property type="entry name" value="SCP DOMAIN-CONTAINING PROTEIN"/>
    <property type="match status" value="1"/>
</dbReference>
<protein>
    <recommendedName>
        <fullName evidence="2">SCP domain-containing protein</fullName>
    </recommendedName>
</protein>
<organism evidence="3">
    <name type="scientific">marine sediment metagenome</name>
    <dbReference type="NCBI Taxonomy" id="412755"/>
    <lineage>
        <taxon>unclassified sequences</taxon>
        <taxon>metagenomes</taxon>
        <taxon>ecological metagenomes</taxon>
    </lineage>
</organism>
<feature type="domain" description="SCP" evidence="2">
    <location>
        <begin position="72"/>
        <end position="185"/>
    </location>
</feature>
<evidence type="ECO:0000313" key="3">
    <source>
        <dbReference type="EMBL" id="KKN93563.1"/>
    </source>
</evidence>
<reference evidence="3" key="1">
    <citation type="journal article" date="2015" name="Nature">
        <title>Complex archaea that bridge the gap between prokaryotes and eukaryotes.</title>
        <authorList>
            <person name="Spang A."/>
            <person name="Saw J.H."/>
            <person name="Jorgensen S.L."/>
            <person name="Zaremba-Niedzwiedzka K."/>
            <person name="Martijn J."/>
            <person name="Lind A.E."/>
            <person name="van Eijk R."/>
            <person name="Schleper C."/>
            <person name="Guy L."/>
            <person name="Ettema T.J."/>
        </authorList>
    </citation>
    <scope>NUCLEOTIDE SEQUENCE</scope>
</reference>
<dbReference type="SUPFAM" id="SSF55797">
    <property type="entry name" value="PR-1-like"/>
    <property type="match status" value="1"/>
</dbReference>
<accession>A0A0F9XN17</accession>
<sequence length="281" mass="31383">MVLLLVLGILYFFRVDILRLFPQFSGIEEIFPEIISKLPIEKIRKDVSSPPPLRATKEFPESFLTRSGIITLTNIQRNAHGFLPLSKNEQLNTAAFLKAQDMFEKQYFGHVSPLGVDVGGLADDAGYQFIAIGENLALGNFENNTAVVQGWMDSQGHRANILSSRYTEIGVAAVKGMFEGKSTWIAVQEFGLPLSACPEPEESLKAQIESNDIQLQELERELIVKQKELQRMRPKWGPGYNRKVKEYNALVTQYNNLLGAAEALVSEYNNQVKVFNACAAG</sequence>
<proteinExistence type="predicted"/>
<gene>
    <name evidence="3" type="ORF">LCGC14_0197520</name>
</gene>
<dbReference type="EMBL" id="LAZR01000085">
    <property type="protein sequence ID" value="KKN93563.1"/>
    <property type="molecule type" value="Genomic_DNA"/>
</dbReference>
<dbReference type="Pfam" id="PF00188">
    <property type="entry name" value="CAP"/>
    <property type="match status" value="1"/>
</dbReference>
<evidence type="ECO:0000256" key="1">
    <source>
        <dbReference type="SAM" id="Coils"/>
    </source>
</evidence>
<comment type="caution">
    <text evidence="3">The sequence shown here is derived from an EMBL/GenBank/DDBJ whole genome shotgun (WGS) entry which is preliminary data.</text>
</comment>
<keyword evidence="1" id="KW-0175">Coiled coil</keyword>
<dbReference type="PANTHER" id="PTHR31157">
    <property type="entry name" value="SCP DOMAIN-CONTAINING PROTEIN"/>
    <property type="match status" value="1"/>
</dbReference>
<evidence type="ECO:0000259" key="2">
    <source>
        <dbReference type="Pfam" id="PF00188"/>
    </source>
</evidence>
<dbReference type="AlphaFoldDB" id="A0A0F9XN17"/>
<dbReference type="InterPro" id="IPR014044">
    <property type="entry name" value="CAP_dom"/>
</dbReference>
<dbReference type="InterPro" id="IPR035940">
    <property type="entry name" value="CAP_sf"/>
</dbReference>
<name>A0A0F9XN17_9ZZZZ</name>
<feature type="coiled-coil region" evidence="1">
    <location>
        <begin position="201"/>
        <end position="228"/>
    </location>
</feature>
<dbReference type="CDD" id="cd05379">
    <property type="entry name" value="CAP_bacterial"/>
    <property type="match status" value="1"/>
</dbReference>